<dbReference type="Proteomes" id="UP001177670">
    <property type="component" value="Unassembled WGS sequence"/>
</dbReference>
<organism evidence="1 2">
    <name type="scientific">Melipona bicolor</name>
    <dbReference type="NCBI Taxonomy" id="60889"/>
    <lineage>
        <taxon>Eukaryota</taxon>
        <taxon>Metazoa</taxon>
        <taxon>Ecdysozoa</taxon>
        <taxon>Arthropoda</taxon>
        <taxon>Hexapoda</taxon>
        <taxon>Insecta</taxon>
        <taxon>Pterygota</taxon>
        <taxon>Neoptera</taxon>
        <taxon>Endopterygota</taxon>
        <taxon>Hymenoptera</taxon>
        <taxon>Apocrita</taxon>
        <taxon>Aculeata</taxon>
        <taxon>Apoidea</taxon>
        <taxon>Anthophila</taxon>
        <taxon>Apidae</taxon>
        <taxon>Melipona</taxon>
    </lineage>
</organism>
<accession>A0AA40FTZ0</accession>
<sequence length="107" mass="11285">MVPGHRVEITDAIRCIFADEGCNLRWTPFIKACLTGGIGGCQQATGKNQQACNESRRSSDGWTCSGCWPATLPTGSWLEASQSSAVASLGLLSLSLSLAIGDCNQSY</sequence>
<dbReference type="AlphaFoldDB" id="A0AA40FTZ0"/>
<comment type="caution">
    <text evidence="1">The sequence shown here is derived from an EMBL/GenBank/DDBJ whole genome shotgun (WGS) entry which is preliminary data.</text>
</comment>
<reference evidence="1" key="1">
    <citation type="submission" date="2021-10" db="EMBL/GenBank/DDBJ databases">
        <title>Melipona bicolor Genome sequencing and assembly.</title>
        <authorList>
            <person name="Araujo N.S."/>
            <person name="Arias M.C."/>
        </authorList>
    </citation>
    <scope>NUCLEOTIDE SEQUENCE</scope>
    <source>
        <strain evidence="1">USP_2M_L1-L4_2017</strain>
        <tissue evidence="1">Whole body</tissue>
    </source>
</reference>
<protein>
    <submittedName>
        <fullName evidence="1">Uncharacterized protein</fullName>
    </submittedName>
</protein>
<name>A0AA40FTZ0_9HYME</name>
<evidence type="ECO:0000313" key="1">
    <source>
        <dbReference type="EMBL" id="KAK1125348.1"/>
    </source>
</evidence>
<keyword evidence="2" id="KW-1185">Reference proteome</keyword>
<dbReference type="EMBL" id="JAHYIQ010000016">
    <property type="protein sequence ID" value="KAK1125348.1"/>
    <property type="molecule type" value="Genomic_DNA"/>
</dbReference>
<gene>
    <name evidence="1" type="ORF">K0M31_005718</name>
</gene>
<evidence type="ECO:0000313" key="2">
    <source>
        <dbReference type="Proteomes" id="UP001177670"/>
    </source>
</evidence>
<proteinExistence type="predicted"/>